<dbReference type="InterPro" id="IPR012462">
    <property type="entry name" value="UFSP1/2_DUB_cat"/>
</dbReference>
<dbReference type="Pfam" id="PF07910">
    <property type="entry name" value="Peptidase_C78"/>
    <property type="match status" value="1"/>
</dbReference>
<sequence>MDGFINRPPASTASDGFDKTSQKTEFTFVSDDPSRMIGTPGIIPKARILLEASKAQGITKQAYLADPSVVFFQSDASDREWGCGYRNLQMMLSYVVQQQSSHSVAGRTARNANSAIPGAIVPTIPELQRQIEYAWACGFDPPGAEQLKHKVEGTRKWIGTTEAWCVLCSLGVRCSILDFHTFTGPDRTHPALLAAIYSYFRMPAWSPLTAPKSLHMSDFEQAEVDQRIIQTVKPPLYIQHQGHSRTVIGIEVLMTGELNLLVLDPRRWLHKSITTLKEASVSRMRQPAHGSRVTAENGLLDAQYLLKAFRLSLNFETFKPQYQLLGISGLYHEGQGDDGQWQPNELELLTRGTSVSIGWNEDECLQSKSICSTRIP</sequence>
<dbReference type="Gene3D" id="3.90.70.130">
    <property type="match status" value="1"/>
</dbReference>
<gene>
    <name evidence="3" type="ORF">BG011_007378</name>
</gene>
<dbReference type="EMBL" id="JAAAJA010000567">
    <property type="protein sequence ID" value="KAG0251771.1"/>
    <property type="molecule type" value="Genomic_DNA"/>
</dbReference>
<reference evidence="3" key="1">
    <citation type="journal article" date="2020" name="Fungal Divers.">
        <title>Resolving the Mortierellaceae phylogeny through synthesis of multi-gene phylogenetics and phylogenomics.</title>
        <authorList>
            <person name="Vandepol N."/>
            <person name="Liber J."/>
            <person name="Desiro A."/>
            <person name="Na H."/>
            <person name="Kennedy M."/>
            <person name="Barry K."/>
            <person name="Grigoriev I.V."/>
            <person name="Miller A.N."/>
            <person name="O'Donnell K."/>
            <person name="Stajich J.E."/>
            <person name="Bonito G."/>
        </authorList>
    </citation>
    <scope>NUCLEOTIDE SEQUENCE</scope>
    <source>
        <strain evidence="3">KOD948</strain>
    </source>
</reference>
<dbReference type="AlphaFoldDB" id="A0A9P6PR64"/>
<keyword evidence="4" id="KW-1185">Reference proteome</keyword>
<protein>
    <recommendedName>
        <fullName evidence="2">UFSP1/2/DUB catalytic domain-containing protein</fullName>
    </recommendedName>
</protein>
<organism evidence="3 4">
    <name type="scientific">Mortierella polycephala</name>
    <dbReference type="NCBI Taxonomy" id="41804"/>
    <lineage>
        <taxon>Eukaryota</taxon>
        <taxon>Fungi</taxon>
        <taxon>Fungi incertae sedis</taxon>
        <taxon>Mucoromycota</taxon>
        <taxon>Mortierellomycotina</taxon>
        <taxon>Mortierellomycetes</taxon>
        <taxon>Mortierellales</taxon>
        <taxon>Mortierellaceae</taxon>
        <taxon>Mortierella</taxon>
    </lineage>
</organism>
<accession>A0A9P6PR64</accession>
<dbReference type="OrthoDB" id="288987at2759"/>
<evidence type="ECO:0000313" key="3">
    <source>
        <dbReference type="EMBL" id="KAG0251771.1"/>
    </source>
</evidence>
<name>A0A9P6PR64_9FUNG</name>
<proteinExistence type="predicted"/>
<dbReference type="PANTHER" id="PTHR48153">
    <property type="entry name" value="UFM1-SPECIFIC PROTEASE 2"/>
    <property type="match status" value="1"/>
</dbReference>
<evidence type="ECO:0000259" key="2">
    <source>
        <dbReference type="Pfam" id="PF07910"/>
    </source>
</evidence>
<evidence type="ECO:0000256" key="1">
    <source>
        <dbReference type="ARBA" id="ARBA00022801"/>
    </source>
</evidence>
<comment type="caution">
    <text evidence="3">The sequence shown here is derived from an EMBL/GenBank/DDBJ whole genome shotgun (WGS) entry which is preliminary data.</text>
</comment>
<dbReference type="PANTHER" id="PTHR48153:SF4">
    <property type="entry name" value="UBIQUITIN CARBOXYL-TERMINAL HYDROLASE MUG105"/>
    <property type="match status" value="1"/>
</dbReference>
<feature type="domain" description="UFSP1/2/DUB catalytic" evidence="2">
    <location>
        <begin position="61"/>
        <end position="285"/>
    </location>
</feature>
<evidence type="ECO:0000313" key="4">
    <source>
        <dbReference type="Proteomes" id="UP000726737"/>
    </source>
</evidence>
<dbReference type="Proteomes" id="UP000726737">
    <property type="component" value="Unassembled WGS sequence"/>
</dbReference>
<dbReference type="GO" id="GO:0019783">
    <property type="term" value="F:ubiquitin-like protein peptidase activity"/>
    <property type="evidence" value="ECO:0007669"/>
    <property type="project" value="UniProtKB-ARBA"/>
</dbReference>
<keyword evidence="1" id="KW-0378">Hydrolase</keyword>